<evidence type="ECO:0000313" key="3">
    <source>
        <dbReference type="EMBL" id="CAD6194904.1"/>
    </source>
</evidence>
<dbReference type="OrthoDB" id="5871222at2759"/>
<evidence type="ECO:0000256" key="1">
    <source>
        <dbReference type="SAM" id="MobiDB-lite"/>
    </source>
</evidence>
<keyword evidence="4" id="KW-1185">Reference proteome</keyword>
<evidence type="ECO:0008006" key="5">
    <source>
        <dbReference type="Google" id="ProtNLM"/>
    </source>
</evidence>
<sequence>MRVLLLLLSTSSILALPLTGEWLRDEGDDLPERMPIHFTSAKFKYEKENDVDVLSPAPAASEILQVDMLCQFCLAAIEKLKERQESESNFEENLRKECETAYNKTSETACNLINSANLETLREDSAALICTEQKLCSDFEGMGEGIEGGAAQVPSADQSKASERGDFDKENSKTLLDRVKKRRSSGERERTHQNFGNRTGTGSIFPDSEPTFELYNDC</sequence>
<feature type="compositionally biased region" description="Basic and acidic residues" evidence="1">
    <location>
        <begin position="160"/>
        <end position="192"/>
    </location>
</feature>
<gene>
    <name evidence="3" type="ORF">CAUJ_LOCUS10823</name>
</gene>
<name>A0A8S1HGP4_9PELO</name>
<dbReference type="EMBL" id="CAJGYM010000049">
    <property type="protein sequence ID" value="CAD6194904.1"/>
    <property type="molecule type" value="Genomic_DNA"/>
</dbReference>
<dbReference type="InterPro" id="IPR011001">
    <property type="entry name" value="Saposin-like"/>
</dbReference>
<protein>
    <recommendedName>
        <fullName evidence="5">Saposin B-type domain-containing protein</fullName>
    </recommendedName>
</protein>
<proteinExistence type="predicted"/>
<dbReference type="SUPFAM" id="SSF47862">
    <property type="entry name" value="Saposin"/>
    <property type="match status" value="1"/>
</dbReference>
<accession>A0A8S1HGP4</accession>
<organism evidence="3 4">
    <name type="scientific">Caenorhabditis auriculariae</name>
    <dbReference type="NCBI Taxonomy" id="2777116"/>
    <lineage>
        <taxon>Eukaryota</taxon>
        <taxon>Metazoa</taxon>
        <taxon>Ecdysozoa</taxon>
        <taxon>Nematoda</taxon>
        <taxon>Chromadorea</taxon>
        <taxon>Rhabditida</taxon>
        <taxon>Rhabditina</taxon>
        <taxon>Rhabditomorpha</taxon>
        <taxon>Rhabditoidea</taxon>
        <taxon>Rhabditidae</taxon>
        <taxon>Peloderinae</taxon>
        <taxon>Caenorhabditis</taxon>
    </lineage>
</organism>
<feature type="signal peptide" evidence="2">
    <location>
        <begin position="1"/>
        <end position="15"/>
    </location>
</feature>
<comment type="caution">
    <text evidence="3">The sequence shown here is derived from an EMBL/GenBank/DDBJ whole genome shotgun (WGS) entry which is preliminary data.</text>
</comment>
<evidence type="ECO:0000256" key="2">
    <source>
        <dbReference type="SAM" id="SignalP"/>
    </source>
</evidence>
<feature type="region of interest" description="Disordered" evidence="1">
    <location>
        <begin position="146"/>
        <end position="218"/>
    </location>
</feature>
<feature type="compositionally biased region" description="Polar residues" evidence="1">
    <location>
        <begin position="193"/>
        <end position="202"/>
    </location>
</feature>
<reference evidence="3" key="1">
    <citation type="submission" date="2020-10" db="EMBL/GenBank/DDBJ databases">
        <authorList>
            <person name="Kikuchi T."/>
        </authorList>
    </citation>
    <scope>NUCLEOTIDE SEQUENCE</scope>
    <source>
        <strain evidence="3">NKZ352</strain>
    </source>
</reference>
<keyword evidence="2" id="KW-0732">Signal</keyword>
<dbReference type="AlphaFoldDB" id="A0A8S1HGP4"/>
<evidence type="ECO:0000313" key="4">
    <source>
        <dbReference type="Proteomes" id="UP000835052"/>
    </source>
</evidence>
<dbReference type="Proteomes" id="UP000835052">
    <property type="component" value="Unassembled WGS sequence"/>
</dbReference>
<feature type="chain" id="PRO_5035824767" description="Saposin B-type domain-containing protein" evidence="2">
    <location>
        <begin position="16"/>
        <end position="218"/>
    </location>
</feature>